<accession>A0A6J4LU41</accession>
<dbReference type="EMBL" id="CADCTV010000548">
    <property type="protein sequence ID" value="CAA9340933.1"/>
    <property type="molecule type" value="Genomic_DNA"/>
</dbReference>
<sequence>LGIPLLADRRGDDFLTSEPFVLAGLELGWSREMRDLATGVLQAQEERHRRTGQPTFVSEDAIPRAPYYFYYYAVSYRGQPFVVGAQGTDAILDEPRWISAKAAFAWHALLPSAYTRLGADAVAPARSPSKGWSSGVYETSRAPTGSENINTAAVILQAALYGASGRPLVQ</sequence>
<evidence type="ECO:0000259" key="1">
    <source>
        <dbReference type="Pfam" id="PF11329"/>
    </source>
</evidence>
<dbReference type="InterPro" id="IPR021478">
    <property type="entry name" value="DUF3131"/>
</dbReference>
<protein>
    <recommendedName>
        <fullName evidence="1">DUF3131 domain-containing protein</fullName>
    </recommendedName>
</protein>
<feature type="domain" description="DUF3131" evidence="1">
    <location>
        <begin position="13"/>
        <end position="164"/>
    </location>
</feature>
<evidence type="ECO:0000313" key="2">
    <source>
        <dbReference type="EMBL" id="CAA9340933.1"/>
    </source>
</evidence>
<dbReference type="Pfam" id="PF11329">
    <property type="entry name" value="DUF3131"/>
    <property type="match status" value="1"/>
</dbReference>
<organism evidence="2">
    <name type="scientific">uncultured Gemmatimonadota bacterium</name>
    <dbReference type="NCBI Taxonomy" id="203437"/>
    <lineage>
        <taxon>Bacteria</taxon>
        <taxon>Pseudomonadati</taxon>
        <taxon>Gemmatimonadota</taxon>
        <taxon>environmental samples</taxon>
    </lineage>
</organism>
<reference evidence="2" key="1">
    <citation type="submission" date="2020-02" db="EMBL/GenBank/DDBJ databases">
        <authorList>
            <person name="Meier V. D."/>
        </authorList>
    </citation>
    <scope>NUCLEOTIDE SEQUENCE</scope>
    <source>
        <strain evidence="2">AVDCRST_MAG89</strain>
    </source>
</reference>
<name>A0A6J4LU41_9BACT</name>
<dbReference type="AlphaFoldDB" id="A0A6J4LU41"/>
<feature type="non-terminal residue" evidence="2">
    <location>
        <position position="1"/>
    </location>
</feature>
<gene>
    <name evidence="2" type="ORF">AVDCRST_MAG89-2607</name>
</gene>
<proteinExistence type="predicted"/>